<protein>
    <submittedName>
        <fullName evidence="1">Uncharacterized protein</fullName>
    </submittedName>
</protein>
<name>A0A8S9GWK8_BRACR</name>
<proteinExistence type="predicted"/>
<evidence type="ECO:0000313" key="1">
    <source>
        <dbReference type="EMBL" id="KAF2548372.1"/>
    </source>
</evidence>
<dbReference type="AlphaFoldDB" id="A0A8S9GWK8"/>
<reference evidence="1" key="1">
    <citation type="submission" date="2019-12" db="EMBL/GenBank/DDBJ databases">
        <title>Genome sequencing and annotation of Brassica cretica.</title>
        <authorList>
            <person name="Studholme D.J."/>
            <person name="Sarris P.F."/>
        </authorList>
    </citation>
    <scope>NUCLEOTIDE SEQUENCE</scope>
    <source>
        <strain evidence="1">PFS-102/07</strain>
        <tissue evidence="1">Leaf</tissue>
    </source>
</reference>
<comment type="caution">
    <text evidence="1">The sequence shown here is derived from an EMBL/GenBank/DDBJ whole genome shotgun (WGS) entry which is preliminary data.</text>
</comment>
<organism evidence="1">
    <name type="scientific">Brassica cretica</name>
    <name type="common">Mustard</name>
    <dbReference type="NCBI Taxonomy" id="69181"/>
    <lineage>
        <taxon>Eukaryota</taxon>
        <taxon>Viridiplantae</taxon>
        <taxon>Streptophyta</taxon>
        <taxon>Embryophyta</taxon>
        <taxon>Tracheophyta</taxon>
        <taxon>Spermatophyta</taxon>
        <taxon>Magnoliopsida</taxon>
        <taxon>eudicotyledons</taxon>
        <taxon>Gunneridae</taxon>
        <taxon>Pentapetalae</taxon>
        <taxon>rosids</taxon>
        <taxon>malvids</taxon>
        <taxon>Brassicales</taxon>
        <taxon>Brassicaceae</taxon>
        <taxon>Brassiceae</taxon>
        <taxon>Brassica</taxon>
    </lineage>
</organism>
<gene>
    <name evidence="1" type="ORF">F2Q70_00022697</name>
</gene>
<dbReference type="EMBL" id="QGKY02001925">
    <property type="protein sequence ID" value="KAF2548372.1"/>
    <property type="molecule type" value="Genomic_DNA"/>
</dbReference>
<sequence length="133" mass="14575">MVGYGGGELELKRCVREAYGSDAQQCGGDGRLRHVRRMRGRVEECAGKLIVRLLGFVSGRRRLLQLRRRRFLSPRGGGFVSSAVVGLDPGGFTLLVWLGLVEISSEDDRSSTMVNGDGSREAFLSVIEMNGDE</sequence>
<accession>A0A8S9GWK8</accession>